<evidence type="ECO:0000313" key="2">
    <source>
        <dbReference type="EMBL" id="KPL54293.1"/>
    </source>
</evidence>
<organism evidence="2 3">
    <name type="scientific">Prosthecodimorpha hirschii</name>
    <dbReference type="NCBI Taxonomy" id="665126"/>
    <lineage>
        <taxon>Bacteria</taxon>
        <taxon>Pseudomonadati</taxon>
        <taxon>Pseudomonadota</taxon>
        <taxon>Alphaproteobacteria</taxon>
        <taxon>Hyphomicrobiales</taxon>
        <taxon>Ancalomicrobiaceae</taxon>
        <taxon>Prosthecodimorpha</taxon>
    </lineage>
</organism>
<evidence type="ECO:0000256" key="1">
    <source>
        <dbReference type="SAM" id="Phobius"/>
    </source>
</evidence>
<feature type="transmembrane region" description="Helical" evidence="1">
    <location>
        <begin position="6"/>
        <end position="24"/>
    </location>
</feature>
<gene>
    <name evidence="2" type="ORF">ABB55_20460</name>
</gene>
<reference evidence="2 3" key="2">
    <citation type="submission" date="2015-10" db="EMBL/GenBank/DDBJ databases">
        <title>Draft Genome Sequence of Prosthecomicrobium hirschii ATCC 27832.</title>
        <authorList>
            <person name="Daniel J."/>
            <person name="Givan S.A."/>
            <person name="Brun Y.V."/>
            <person name="Brown P.J."/>
        </authorList>
    </citation>
    <scope>NUCLEOTIDE SEQUENCE [LARGE SCALE GENOMIC DNA]</scope>
    <source>
        <strain evidence="2 3">16</strain>
    </source>
</reference>
<sequence length="157" mass="15018">MAITETFTYGAAWCAVAISGGMVLRTLGRVRDVGSALAATSLAFEILFGAGALGVAAHFLRTGEPMPIAWFGSGAAAGSATGTGAGGGPAAADGAHPVGGAVVPAWPAATWPASTLPAATLPTATWPAGHDGLAPTGRPCGAAATDAGHGVTICLAP</sequence>
<dbReference type="Proteomes" id="UP000048984">
    <property type="component" value="Unassembled WGS sequence"/>
</dbReference>
<dbReference type="EMBL" id="LJYW01000001">
    <property type="protein sequence ID" value="KPL54293.1"/>
    <property type="molecule type" value="Genomic_DNA"/>
</dbReference>
<evidence type="ECO:0000313" key="3">
    <source>
        <dbReference type="Proteomes" id="UP000048984"/>
    </source>
</evidence>
<feature type="transmembrane region" description="Helical" evidence="1">
    <location>
        <begin position="36"/>
        <end position="60"/>
    </location>
</feature>
<name>A0A0P6VN88_9HYPH</name>
<keyword evidence="1" id="KW-0472">Membrane</keyword>
<accession>A0A0P6VN88</accession>
<comment type="caution">
    <text evidence="2">The sequence shown here is derived from an EMBL/GenBank/DDBJ whole genome shotgun (WGS) entry which is preliminary data.</text>
</comment>
<dbReference type="AlphaFoldDB" id="A0A0P6VN88"/>
<keyword evidence="1" id="KW-0812">Transmembrane</keyword>
<keyword evidence="1" id="KW-1133">Transmembrane helix</keyword>
<proteinExistence type="predicted"/>
<protein>
    <submittedName>
        <fullName evidence="2">Uncharacterized protein</fullName>
    </submittedName>
</protein>
<keyword evidence="3" id="KW-1185">Reference proteome</keyword>
<reference evidence="2 3" key="1">
    <citation type="submission" date="2015-09" db="EMBL/GenBank/DDBJ databases">
        <authorList>
            <person name="Jackson K.R."/>
            <person name="Lunt B.L."/>
            <person name="Fisher J.N.B."/>
            <person name="Gardner A.V."/>
            <person name="Bailey M.E."/>
            <person name="Deus L.M."/>
            <person name="Earl A.S."/>
            <person name="Gibby P.D."/>
            <person name="Hartmann K.A."/>
            <person name="Liu J.E."/>
            <person name="Manci A.M."/>
            <person name="Nielsen D.A."/>
            <person name="Solomon M.B."/>
            <person name="Breakwell D.P."/>
            <person name="Burnett S.H."/>
            <person name="Grose J.H."/>
        </authorList>
    </citation>
    <scope>NUCLEOTIDE SEQUENCE [LARGE SCALE GENOMIC DNA]</scope>
    <source>
        <strain evidence="2 3">16</strain>
    </source>
</reference>